<gene>
    <name evidence="1" type="ORF">LCGC14_2997110</name>
</gene>
<sequence>MSSIAVLGEERNILGFRPFGVDVY</sequence>
<organism evidence="1">
    <name type="scientific">marine sediment metagenome</name>
    <dbReference type="NCBI Taxonomy" id="412755"/>
    <lineage>
        <taxon>unclassified sequences</taxon>
        <taxon>metagenomes</taxon>
        <taxon>ecological metagenomes</taxon>
    </lineage>
</organism>
<protein>
    <submittedName>
        <fullName evidence="1">Uncharacterized protein</fullName>
    </submittedName>
</protein>
<evidence type="ECO:0000313" key="1">
    <source>
        <dbReference type="EMBL" id="KKK63155.1"/>
    </source>
</evidence>
<comment type="caution">
    <text evidence="1">The sequence shown here is derived from an EMBL/GenBank/DDBJ whole genome shotgun (WGS) entry which is preliminary data.</text>
</comment>
<name>A0A0F8XPP2_9ZZZZ</name>
<dbReference type="EMBL" id="LAZR01061650">
    <property type="protein sequence ID" value="KKK63155.1"/>
    <property type="molecule type" value="Genomic_DNA"/>
</dbReference>
<feature type="non-terminal residue" evidence="1">
    <location>
        <position position="24"/>
    </location>
</feature>
<accession>A0A0F8XPP2</accession>
<dbReference type="AlphaFoldDB" id="A0A0F8XPP2"/>
<proteinExistence type="predicted"/>
<reference evidence="1" key="1">
    <citation type="journal article" date="2015" name="Nature">
        <title>Complex archaea that bridge the gap between prokaryotes and eukaryotes.</title>
        <authorList>
            <person name="Spang A."/>
            <person name="Saw J.H."/>
            <person name="Jorgensen S.L."/>
            <person name="Zaremba-Niedzwiedzka K."/>
            <person name="Martijn J."/>
            <person name="Lind A.E."/>
            <person name="van Eijk R."/>
            <person name="Schleper C."/>
            <person name="Guy L."/>
            <person name="Ettema T.J."/>
        </authorList>
    </citation>
    <scope>NUCLEOTIDE SEQUENCE</scope>
</reference>